<keyword evidence="3 5" id="KW-1133">Transmembrane helix</keyword>
<dbReference type="Pfam" id="PF00361">
    <property type="entry name" value="Proton_antipo_M"/>
    <property type="match status" value="1"/>
</dbReference>
<dbReference type="InterPro" id="IPR010096">
    <property type="entry name" value="NADH-Q_OxRdtase_suN/2"/>
</dbReference>
<proteinExistence type="inferred from homology"/>
<feature type="transmembrane region" description="Helical" evidence="5">
    <location>
        <begin position="381"/>
        <end position="400"/>
    </location>
</feature>
<feature type="transmembrane region" description="Helical" evidence="5">
    <location>
        <begin position="213"/>
        <end position="231"/>
    </location>
</feature>
<feature type="transmembrane region" description="Helical" evidence="5">
    <location>
        <begin position="339"/>
        <end position="360"/>
    </location>
</feature>
<evidence type="ECO:0000256" key="3">
    <source>
        <dbReference type="ARBA" id="ARBA00022989"/>
    </source>
</evidence>
<feature type="transmembrane region" description="Helical" evidence="5">
    <location>
        <begin position="420"/>
        <end position="442"/>
    </location>
</feature>
<sequence length="497" mass="56303">MIVNYNNILNNSFKVLSVESFLLISITALIVFFVYISNSYDVKDSDVVRVSIGLGIILVLICIGILYNNPFLTETSFNHTFISNQLTGFIKIIVLLSTLCILFYSLNYSKKENFNNFEYVILIILAVVGMMLMVSSFDFLTIYLSLELQSLSFYILASMKRDSEYSTEASFKYFILGAFSSGFLLFGFSLMYGLTGTTNIEQLYHLFYHIQDAYSNLLYVAIIFILVGLLFKLGAAPFHMWVPDVYEGSPTIITSFFAIVPKVVIITLIFRLFSYAMYELSTEIQQLLVICSMFSMIIPSFVALVQTRIKRLFAYSTVAHVGYILMGVSTGTLQGVQSTLMYLIIYIVMSIGLFGTILSIRKKSNNIRIKYINELSNLSKMNPTLALTLTLIVFSMAGIPPLAGFFGKLYVFGAAIDSHLYFLTIVGVLTSVVSSVYYIYIIKIMYFEKDKPYYELSVIDKPTSVLLGMSFLFIILFIFYAEPLLLICHEMSYILTL</sequence>
<evidence type="ECO:0000256" key="2">
    <source>
        <dbReference type="ARBA" id="ARBA00022692"/>
    </source>
</evidence>
<name>A0A893DCI3_9EUKA</name>
<feature type="transmembrane region" description="Helical" evidence="5">
    <location>
        <begin position="47"/>
        <end position="66"/>
    </location>
</feature>
<dbReference type="NCBIfam" id="TIGR01770">
    <property type="entry name" value="NDH_I_N"/>
    <property type="match status" value="1"/>
</dbReference>
<keyword evidence="4 5" id="KW-0472">Membrane</keyword>
<organism evidence="7">
    <name type="scientific">Imasa heleensis</name>
    <dbReference type="NCBI Taxonomy" id="2772037"/>
    <lineage>
        <taxon>Eukaryota</taxon>
        <taxon>Malawimonadida</taxon>
        <taxon>Imasidae</taxon>
        <taxon>Imasa</taxon>
    </lineage>
</organism>
<gene>
    <name evidence="7" type="primary">nad2</name>
</gene>
<reference evidence="7" key="1">
    <citation type="journal article" date="2021" name="J. Eukaryot. Microbiol.">
        <title>Description of Imasa heleensis, gen. nov., sp. nov. (Imasidae, fam. nov.), a Deep-Branching Marine Malawimonad and Possible Key Taxon in Understanding Early Eukaryotic Evolution.</title>
        <authorList>
            <person name="Heiss A.A."/>
            <person name="Warring S.D."/>
            <person name="Lukacs K."/>
            <person name="Favate J."/>
            <person name="Yang A."/>
            <person name="Gyaltshen Y."/>
            <person name="Filardi C."/>
            <person name="Simpson A.G.B."/>
            <person name="Kim E."/>
        </authorList>
    </citation>
    <scope>NUCLEOTIDE SEQUENCE</scope>
</reference>
<keyword evidence="7" id="KW-0496">Mitochondrion</keyword>
<feature type="transmembrane region" description="Helical" evidence="5">
    <location>
        <begin position="86"/>
        <end position="104"/>
    </location>
</feature>
<feature type="transmembrane region" description="Helical" evidence="5">
    <location>
        <begin position="116"/>
        <end position="134"/>
    </location>
</feature>
<dbReference type="InterPro" id="IPR001750">
    <property type="entry name" value="ND/Mrp_TM"/>
</dbReference>
<evidence type="ECO:0000313" key="7">
    <source>
        <dbReference type="EMBL" id="QRR29742.1"/>
    </source>
</evidence>
<protein>
    <submittedName>
        <fullName evidence="7">NADH dehydrogenase subunit 2</fullName>
    </submittedName>
</protein>
<dbReference type="PRINTS" id="PR01434">
    <property type="entry name" value="NADHDHGNASE5"/>
</dbReference>
<dbReference type="AlphaFoldDB" id="A0A893DCI3"/>
<feature type="transmembrane region" description="Helical" evidence="5">
    <location>
        <begin position="252"/>
        <end position="278"/>
    </location>
</feature>
<dbReference type="GeneID" id="67270314"/>
<dbReference type="EMBL" id="MT246538">
    <property type="protein sequence ID" value="QRR29742.1"/>
    <property type="molecule type" value="Genomic_DNA"/>
</dbReference>
<feature type="transmembrane region" description="Helical" evidence="5">
    <location>
        <begin position="463"/>
        <end position="481"/>
    </location>
</feature>
<feature type="domain" description="NADH:quinone oxidoreductase/Mrp antiporter transmembrane" evidence="6">
    <location>
        <begin position="137"/>
        <end position="433"/>
    </location>
</feature>
<evidence type="ECO:0000256" key="5">
    <source>
        <dbReference type="SAM" id="Phobius"/>
    </source>
</evidence>
<dbReference type="GO" id="GO:0008137">
    <property type="term" value="F:NADH dehydrogenase (ubiquinone) activity"/>
    <property type="evidence" value="ECO:0007669"/>
    <property type="project" value="InterPro"/>
</dbReference>
<feature type="transmembrane region" description="Helical" evidence="5">
    <location>
        <begin position="284"/>
        <end position="305"/>
    </location>
</feature>
<dbReference type="GO" id="GO:0042773">
    <property type="term" value="P:ATP synthesis coupled electron transport"/>
    <property type="evidence" value="ECO:0007669"/>
    <property type="project" value="InterPro"/>
</dbReference>
<keyword evidence="2 5" id="KW-0812">Transmembrane</keyword>
<evidence type="ECO:0000259" key="6">
    <source>
        <dbReference type="Pfam" id="PF00361"/>
    </source>
</evidence>
<dbReference type="RefSeq" id="YP_010165729.1">
    <property type="nucleotide sequence ID" value="NC_057511.1"/>
</dbReference>
<dbReference type="GO" id="GO:0016020">
    <property type="term" value="C:membrane"/>
    <property type="evidence" value="ECO:0007669"/>
    <property type="project" value="UniProtKB-SubCell"/>
</dbReference>
<evidence type="ECO:0000256" key="4">
    <source>
        <dbReference type="ARBA" id="ARBA00023136"/>
    </source>
</evidence>
<evidence type="ECO:0000256" key="1">
    <source>
        <dbReference type="ARBA" id="ARBA00004141"/>
    </source>
</evidence>
<dbReference type="PANTHER" id="PTHR22773">
    <property type="entry name" value="NADH DEHYDROGENASE"/>
    <property type="match status" value="1"/>
</dbReference>
<accession>A0A893DCI3</accession>
<feature type="transmembrane region" description="Helical" evidence="5">
    <location>
        <begin position="15"/>
        <end position="35"/>
    </location>
</feature>
<feature type="transmembrane region" description="Helical" evidence="5">
    <location>
        <begin position="171"/>
        <end position="193"/>
    </location>
</feature>
<geneLocation type="mitochondrion" evidence="7"/>
<comment type="subcellular location">
    <subcellularLocation>
        <location evidence="1">Membrane</location>
        <topology evidence="1">Multi-pass membrane protein</topology>
    </subcellularLocation>
</comment>
<dbReference type="HAMAP" id="MF_00445">
    <property type="entry name" value="NDH1_NuoN_1"/>
    <property type="match status" value="1"/>
</dbReference>